<reference evidence="3 4" key="1">
    <citation type="submission" date="2019-07" db="EMBL/GenBank/DDBJ databases">
        <title>New species of Amycolatopsis and Streptomyces.</title>
        <authorList>
            <person name="Duangmal K."/>
            <person name="Teo W.F.A."/>
            <person name="Lipun K."/>
        </authorList>
    </citation>
    <scope>NUCLEOTIDE SEQUENCE [LARGE SCALE GENOMIC DNA]</scope>
    <source>
        <strain evidence="3 4">NBRC 109810</strain>
    </source>
</reference>
<evidence type="ECO:0000259" key="2">
    <source>
        <dbReference type="PROSITE" id="PS50937"/>
    </source>
</evidence>
<gene>
    <name evidence="3" type="ORF">FNH09_23295</name>
</gene>
<dbReference type="PANTHER" id="PTHR30204">
    <property type="entry name" value="REDOX-CYCLING DRUG-SENSING TRANSCRIPTIONAL ACTIVATOR SOXR"/>
    <property type="match status" value="1"/>
</dbReference>
<dbReference type="InterPro" id="IPR009061">
    <property type="entry name" value="DNA-bd_dom_put_sf"/>
</dbReference>
<dbReference type="EMBL" id="VJZD01000098">
    <property type="protein sequence ID" value="MPY34064.1"/>
    <property type="molecule type" value="Genomic_DNA"/>
</dbReference>
<dbReference type="CDD" id="cd00592">
    <property type="entry name" value="HTH_MerR-like"/>
    <property type="match status" value="1"/>
</dbReference>
<evidence type="ECO:0000256" key="1">
    <source>
        <dbReference type="ARBA" id="ARBA00023125"/>
    </source>
</evidence>
<proteinExistence type="predicted"/>
<protein>
    <submittedName>
        <fullName evidence="3">MerR family transcriptional regulator</fullName>
    </submittedName>
</protein>
<dbReference type="Pfam" id="PF13411">
    <property type="entry name" value="MerR_1"/>
    <property type="match status" value="1"/>
</dbReference>
<dbReference type="PROSITE" id="PS50937">
    <property type="entry name" value="HTH_MERR_2"/>
    <property type="match status" value="1"/>
</dbReference>
<dbReference type="SUPFAM" id="SSF46955">
    <property type="entry name" value="Putative DNA-binding domain"/>
    <property type="match status" value="1"/>
</dbReference>
<evidence type="ECO:0000313" key="4">
    <source>
        <dbReference type="Proteomes" id="UP000325849"/>
    </source>
</evidence>
<dbReference type="Proteomes" id="UP000325849">
    <property type="component" value="Unassembled WGS sequence"/>
</dbReference>
<dbReference type="GO" id="GO:0003677">
    <property type="term" value="F:DNA binding"/>
    <property type="evidence" value="ECO:0007669"/>
    <property type="project" value="UniProtKB-KW"/>
</dbReference>
<feature type="domain" description="HTH merR-type" evidence="2">
    <location>
        <begin position="1"/>
        <end position="69"/>
    </location>
</feature>
<keyword evidence="4" id="KW-1185">Reference proteome</keyword>
<dbReference type="Gene3D" id="1.10.1660.10">
    <property type="match status" value="1"/>
</dbReference>
<dbReference type="AlphaFoldDB" id="A0A5N8VIZ0"/>
<dbReference type="InterPro" id="IPR047057">
    <property type="entry name" value="MerR_fam"/>
</dbReference>
<sequence>MRIGEIAALVGVTPRTVRHYHHQGLLPEPARLGNGYRHYGLREAVLLARIRRLAELGLALEEVRDILADDQGRELVEVLEKLDDDLARQQALLQDRRTRLHVLLVEARAGRVAADGPLSPELTRLLAGLGPVTDSPTAAKDRDHLVFLDNVLPQEQRTGLLAALDGMRDHAERFYALLDGLADSRPDDPEVARAAEGLAELIPDALAAYFPVSDEGAVQAALFADLAPGQAAALRLAMRLATGRKEGRA</sequence>
<evidence type="ECO:0000313" key="3">
    <source>
        <dbReference type="EMBL" id="MPY34064.1"/>
    </source>
</evidence>
<keyword evidence="1" id="KW-0238">DNA-binding</keyword>
<accession>A0A5N8VIZ0</accession>
<comment type="caution">
    <text evidence="3">The sequence shown here is derived from an EMBL/GenBank/DDBJ whole genome shotgun (WGS) entry which is preliminary data.</text>
</comment>
<dbReference type="SMART" id="SM00422">
    <property type="entry name" value="HTH_MERR"/>
    <property type="match status" value="1"/>
</dbReference>
<dbReference type="InterPro" id="IPR000551">
    <property type="entry name" value="MerR-type_HTH_dom"/>
</dbReference>
<dbReference type="PANTHER" id="PTHR30204:SF93">
    <property type="entry name" value="HTH MERR-TYPE DOMAIN-CONTAINING PROTEIN"/>
    <property type="match status" value="1"/>
</dbReference>
<organism evidence="3 4">
    <name type="scientific">Streptomyces adustus</name>
    <dbReference type="NCBI Taxonomy" id="1609272"/>
    <lineage>
        <taxon>Bacteria</taxon>
        <taxon>Bacillati</taxon>
        <taxon>Actinomycetota</taxon>
        <taxon>Actinomycetes</taxon>
        <taxon>Kitasatosporales</taxon>
        <taxon>Streptomycetaceae</taxon>
        <taxon>Streptomyces</taxon>
    </lineage>
</organism>
<dbReference type="GO" id="GO:0003700">
    <property type="term" value="F:DNA-binding transcription factor activity"/>
    <property type="evidence" value="ECO:0007669"/>
    <property type="project" value="InterPro"/>
</dbReference>
<dbReference type="PRINTS" id="PR00040">
    <property type="entry name" value="HTHMERR"/>
</dbReference>
<dbReference type="RefSeq" id="WP_152891126.1">
    <property type="nucleotide sequence ID" value="NZ_VJZD01000098.1"/>
</dbReference>
<dbReference type="OrthoDB" id="4569196at2"/>
<name>A0A5N8VIZ0_9ACTN</name>